<evidence type="ECO:0000313" key="2">
    <source>
        <dbReference type="Proteomes" id="UP000276194"/>
    </source>
</evidence>
<dbReference type="AlphaFoldDB" id="A0A3M5JIS6"/>
<dbReference type="RefSeq" id="WP_235668875.1">
    <property type="nucleotide sequence ID" value="NZ_RBTD01000130.1"/>
</dbReference>
<evidence type="ECO:0000313" key="1">
    <source>
        <dbReference type="EMBL" id="RMT23331.1"/>
    </source>
</evidence>
<name>A0A3M5JIS6_PSEA0</name>
<comment type="caution">
    <text evidence="1">The sequence shown here is derived from an EMBL/GenBank/DDBJ whole genome shotgun (WGS) entry which is preliminary data.</text>
</comment>
<gene>
    <name evidence="1" type="ORF">ALP52_03169</name>
</gene>
<proteinExistence type="predicted"/>
<protein>
    <submittedName>
        <fullName evidence="1">Uncharacterized protein</fullName>
    </submittedName>
</protein>
<dbReference type="Proteomes" id="UP000276194">
    <property type="component" value="Unassembled WGS sequence"/>
</dbReference>
<accession>A0A3M5JIS6</accession>
<reference evidence="1 2" key="1">
    <citation type="submission" date="2018-08" db="EMBL/GenBank/DDBJ databases">
        <title>Recombination of ecologically and evolutionarily significant loci maintains genetic cohesion in the Pseudomonas syringae species complex.</title>
        <authorList>
            <person name="Dillon M."/>
            <person name="Thakur S."/>
            <person name="Almeida R.N.D."/>
            <person name="Weir B.S."/>
            <person name="Guttman D.S."/>
        </authorList>
    </citation>
    <scope>NUCLEOTIDE SEQUENCE [LARGE SCALE GENOMIC DNA]</scope>
    <source>
        <strain evidence="1 2">ICMP 6941</strain>
    </source>
</reference>
<sequence length="267" mass="29744">MSRTGARDRARRQLTETLTLLSEAVALVGKSRSLIEHIGTPDAAQYLEELDAFCSRPMPAQVDQHPDNQAVDEFAAAMKTKLAKARAKGRHGWNGSWVRDKQLAELLVEHIHKGNAGNFEDIANFAMMLHQRGADPMELKLAFDKAKLGQDLMARVEYALEEMTRQITTQPANRQSEPVAWDVLSSRGSWCKTVRGRQTALAAEQRGFTIEPLFRRAQPVLADVDERATNLDPDIMQTKDGVELVTLSSRASANETRSVVDLKQVKP</sequence>
<organism evidence="1 2">
    <name type="scientific">Pseudomonas amygdali pv. mori</name>
    <dbReference type="NCBI Taxonomy" id="34065"/>
    <lineage>
        <taxon>Bacteria</taxon>
        <taxon>Pseudomonadati</taxon>
        <taxon>Pseudomonadota</taxon>
        <taxon>Gammaproteobacteria</taxon>
        <taxon>Pseudomonadales</taxon>
        <taxon>Pseudomonadaceae</taxon>
        <taxon>Pseudomonas</taxon>
        <taxon>Pseudomonas amygdali</taxon>
    </lineage>
</organism>
<dbReference type="EMBL" id="RBTD01000130">
    <property type="protein sequence ID" value="RMT23331.1"/>
    <property type="molecule type" value="Genomic_DNA"/>
</dbReference>